<organism evidence="9">
    <name type="scientific">Woronichinia naegeliana WA131</name>
    <dbReference type="NCBI Taxonomy" id="2824559"/>
    <lineage>
        <taxon>Bacteria</taxon>
        <taxon>Bacillati</taxon>
        <taxon>Cyanobacteriota</taxon>
        <taxon>Cyanophyceae</taxon>
        <taxon>Synechococcales</taxon>
        <taxon>Coelosphaeriaceae</taxon>
        <taxon>Woronichinia</taxon>
    </lineage>
</organism>
<evidence type="ECO:0000256" key="3">
    <source>
        <dbReference type="ARBA" id="ARBA00004961"/>
    </source>
</evidence>
<dbReference type="Proteomes" id="UP001065613">
    <property type="component" value="Chromosome"/>
</dbReference>
<dbReference type="GO" id="GO:0017057">
    <property type="term" value="F:6-phosphogluconolactonase activity"/>
    <property type="evidence" value="ECO:0007669"/>
    <property type="project" value="UniProtKB-UniRule"/>
</dbReference>
<dbReference type="PANTHER" id="PTHR11054:SF0">
    <property type="entry name" value="6-PHOSPHOGLUCONOLACTONASE"/>
    <property type="match status" value="1"/>
</dbReference>
<keyword evidence="7 9" id="KW-0378">Hydrolase</keyword>
<dbReference type="AlphaFoldDB" id="A0A977KX31"/>
<dbReference type="GO" id="GO:0005975">
    <property type="term" value="P:carbohydrate metabolic process"/>
    <property type="evidence" value="ECO:0007669"/>
    <property type="project" value="UniProtKB-UniRule"/>
</dbReference>
<feature type="domain" description="Glucosamine/galactosamine-6-phosphate isomerase" evidence="8">
    <location>
        <begin position="14"/>
        <end position="232"/>
    </location>
</feature>
<accession>A0A977KX31</accession>
<dbReference type="InterPro" id="IPR039104">
    <property type="entry name" value="6PGL"/>
</dbReference>
<dbReference type="Gene3D" id="3.40.50.1360">
    <property type="match status" value="1"/>
</dbReference>
<dbReference type="Pfam" id="PF01182">
    <property type="entry name" value="Glucosamine_iso"/>
    <property type="match status" value="1"/>
</dbReference>
<evidence type="ECO:0000256" key="7">
    <source>
        <dbReference type="RuleBase" id="RU365095"/>
    </source>
</evidence>
<evidence type="ECO:0000256" key="4">
    <source>
        <dbReference type="ARBA" id="ARBA00010662"/>
    </source>
</evidence>
<dbReference type="EC" id="3.1.1.31" evidence="5 7"/>
<evidence type="ECO:0000256" key="6">
    <source>
        <dbReference type="ARBA" id="ARBA00020337"/>
    </source>
</evidence>
<evidence type="ECO:0000256" key="2">
    <source>
        <dbReference type="ARBA" id="ARBA00002681"/>
    </source>
</evidence>
<evidence type="ECO:0000256" key="5">
    <source>
        <dbReference type="ARBA" id="ARBA00013198"/>
    </source>
</evidence>
<comment type="function">
    <text evidence="2 7">Hydrolysis of 6-phosphogluconolactone to 6-phosphogluconate.</text>
</comment>
<dbReference type="InterPro" id="IPR005900">
    <property type="entry name" value="6-phosphogluconolactonase_DevB"/>
</dbReference>
<evidence type="ECO:0000256" key="1">
    <source>
        <dbReference type="ARBA" id="ARBA00000832"/>
    </source>
</evidence>
<reference evidence="9" key="1">
    <citation type="submission" date="2021-04" db="EMBL/GenBank/DDBJ databases">
        <title>Genome sequence of Woronichinia naegeliana from Washington state freshwater lake bloom.</title>
        <authorList>
            <person name="Dreher T.W."/>
        </authorList>
    </citation>
    <scope>NUCLEOTIDE SEQUENCE</scope>
    <source>
        <strain evidence="9">WA131</strain>
    </source>
</reference>
<comment type="catalytic activity">
    <reaction evidence="1 7">
        <text>6-phospho-D-glucono-1,5-lactone + H2O = 6-phospho-D-gluconate + H(+)</text>
        <dbReference type="Rhea" id="RHEA:12556"/>
        <dbReference type="ChEBI" id="CHEBI:15377"/>
        <dbReference type="ChEBI" id="CHEBI:15378"/>
        <dbReference type="ChEBI" id="CHEBI:57955"/>
        <dbReference type="ChEBI" id="CHEBI:58759"/>
        <dbReference type="EC" id="3.1.1.31"/>
    </reaction>
</comment>
<dbReference type="InterPro" id="IPR006148">
    <property type="entry name" value="Glc/Gal-6P_isomerase"/>
</dbReference>
<dbReference type="SUPFAM" id="SSF100950">
    <property type="entry name" value="NagB/RpiA/CoA transferase-like"/>
    <property type="match status" value="1"/>
</dbReference>
<gene>
    <name evidence="7 9" type="primary">pgl</name>
    <name evidence="9" type="ORF">KA717_00400</name>
</gene>
<dbReference type="NCBIfam" id="TIGR01198">
    <property type="entry name" value="pgl"/>
    <property type="match status" value="1"/>
</dbReference>
<dbReference type="PANTHER" id="PTHR11054">
    <property type="entry name" value="6-PHOSPHOGLUCONOLACTONASE"/>
    <property type="match status" value="1"/>
</dbReference>
<dbReference type="InterPro" id="IPR037171">
    <property type="entry name" value="NagB/RpiA_transferase-like"/>
</dbReference>
<proteinExistence type="inferred from homology"/>
<name>A0A977KX31_9CYAN</name>
<evidence type="ECO:0000313" key="9">
    <source>
        <dbReference type="EMBL" id="UXE61516.1"/>
    </source>
</evidence>
<dbReference type="EMBL" id="CP073041">
    <property type="protein sequence ID" value="UXE61516.1"/>
    <property type="molecule type" value="Genomic_DNA"/>
</dbReference>
<sequence length="247" mass="27090">MSINHQPTVEILADKESLIERILAIVIAKLEAAIALRGQATIALSGGSTPKPLYEALAKQSLPWPQIQVFWGDERYVPSDHPDSNQRMTRHAWLDHIEMPPSNIHPMPTEAGDADRDAEDYENELAKFFHLAAGEFPQFDLILLGLGDDAHTASLFPQTAALKVRDRLITVGNKDGQPRLTFTVSLINQAACVIFLVAGASKQPALAEIFAPEADPFTYPARLIQPQGELIWLLDQAAGENLPSSIN</sequence>
<protein>
    <recommendedName>
        <fullName evidence="6 7">6-phosphogluconolactonase</fullName>
        <shortName evidence="7">6PGL</shortName>
        <ecNumber evidence="5 7">3.1.1.31</ecNumber>
    </recommendedName>
</protein>
<evidence type="ECO:0000259" key="8">
    <source>
        <dbReference type="Pfam" id="PF01182"/>
    </source>
</evidence>
<comment type="similarity">
    <text evidence="4 7">Belongs to the glucosamine/galactosamine-6-phosphate isomerase family. 6-phosphogluconolactonase subfamily.</text>
</comment>
<comment type="pathway">
    <text evidence="3 7">Carbohydrate degradation; pentose phosphate pathway; D-ribulose 5-phosphate from D-glucose 6-phosphate (oxidative stage): step 2/3.</text>
</comment>
<dbReference type="GO" id="GO:0006098">
    <property type="term" value="P:pentose-phosphate shunt"/>
    <property type="evidence" value="ECO:0007669"/>
    <property type="project" value="InterPro"/>
</dbReference>
<dbReference type="CDD" id="cd01400">
    <property type="entry name" value="6PGL"/>
    <property type="match status" value="1"/>
</dbReference>
<dbReference type="KEGG" id="wna:KA717_00400"/>